<accession>A0ABT5K1Q1</accession>
<name>A0ABT5K1Q1_9BURK</name>
<dbReference type="RefSeq" id="WP_273671589.1">
    <property type="nucleotide sequence ID" value="NZ_JAQQXR010000005.1"/>
</dbReference>
<proteinExistence type="predicted"/>
<dbReference type="Proteomes" id="UP001221208">
    <property type="component" value="Unassembled WGS sequence"/>
</dbReference>
<dbReference type="EMBL" id="JAQQXR010000005">
    <property type="protein sequence ID" value="MDC8758804.1"/>
    <property type="molecule type" value="Genomic_DNA"/>
</dbReference>
<keyword evidence="2" id="KW-1185">Reference proteome</keyword>
<gene>
    <name evidence="1" type="ORF">OIK44_14560</name>
</gene>
<sequence>MSNEKLKGALKAELIKKMETDATPEENVEVSDGDLDDVAGGRSCGLLLTCGTYSEQPSQKQADE</sequence>
<organism evidence="1 2">
    <name type="scientific">Janthinobacterium fluminis</name>
    <dbReference type="NCBI Taxonomy" id="2987524"/>
    <lineage>
        <taxon>Bacteria</taxon>
        <taxon>Pseudomonadati</taxon>
        <taxon>Pseudomonadota</taxon>
        <taxon>Betaproteobacteria</taxon>
        <taxon>Burkholderiales</taxon>
        <taxon>Oxalobacteraceae</taxon>
        <taxon>Janthinobacterium</taxon>
    </lineage>
</organism>
<evidence type="ECO:0000313" key="1">
    <source>
        <dbReference type="EMBL" id="MDC8758804.1"/>
    </source>
</evidence>
<protein>
    <submittedName>
        <fullName evidence="1">Uncharacterized protein</fullName>
    </submittedName>
</protein>
<reference evidence="1 2" key="1">
    <citation type="submission" date="2022-10" db="EMBL/GenBank/DDBJ databases">
        <title>Janthinobacterium sp. hw3 Genome sequencing.</title>
        <authorList>
            <person name="Park S."/>
        </authorList>
    </citation>
    <scope>NUCLEOTIDE SEQUENCE [LARGE SCALE GENOMIC DNA]</scope>
    <source>
        <strain evidence="2">hw3</strain>
    </source>
</reference>
<comment type="caution">
    <text evidence="1">The sequence shown here is derived from an EMBL/GenBank/DDBJ whole genome shotgun (WGS) entry which is preliminary data.</text>
</comment>
<evidence type="ECO:0000313" key="2">
    <source>
        <dbReference type="Proteomes" id="UP001221208"/>
    </source>
</evidence>